<dbReference type="Proteomes" id="UP000027616">
    <property type="component" value="Chromosome I"/>
</dbReference>
<organism evidence="10 11">
    <name type="scientific">Mucinivorans hirudinis</name>
    <dbReference type="NCBI Taxonomy" id="1433126"/>
    <lineage>
        <taxon>Bacteria</taxon>
        <taxon>Pseudomonadati</taxon>
        <taxon>Bacteroidota</taxon>
        <taxon>Bacteroidia</taxon>
        <taxon>Bacteroidales</taxon>
        <taxon>Rikenellaceae</taxon>
        <taxon>Mucinivorans</taxon>
    </lineage>
</organism>
<dbReference type="Gene3D" id="3.10.450.350">
    <property type="match status" value="1"/>
</dbReference>
<dbReference type="InterPro" id="IPR011055">
    <property type="entry name" value="Dup_hybrid_motif"/>
</dbReference>
<dbReference type="KEGG" id="rbc:BN938_1457"/>
<evidence type="ECO:0000256" key="7">
    <source>
        <dbReference type="ARBA" id="ARBA00023049"/>
    </source>
</evidence>
<dbReference type="OrthoDB" id="9810477at2"/>
<evidence type="ECO:0000256" key="6">
    <source>
        <dbReference type="ARBA" id="ARBA00022833"/>
    </source>
</evidence>
<evidence type="ECO:0000256" key="1">
    <source>
        <dbReference type="ARBA" id="ARBA00001947"/>
    </source>
</evidence>
<feature type="domain" description="Csd3-like second N-terminal" evidence="9">
    <location>
        <begin position="165"/>
        <end position="281"/>
    </location>
</feature>
<keyword evidence="5" id="KW-0378">Hydrolase</keyword>
<dbReference type="Pfam" id="PF01551">
    <property type="entry name" value="Peptidase_M23"/>
    <property type="match status" value="1"/>
</dbReference>
<keyword evidence="7" id="KW-0482">Metalloprotease</keyword>
<protein>
    <submittedName>
        <fullName evidence="10">Peptidase M23B</fullName>
    </submittedName>
</protein>
<keyword evidence="11" id="KW-1185">Reference proteome</keyword>
<evidence type="ECO:0000256" key="4">
    <source>
        <dbReference type="ARBA" id="ARBA00022723"/>
    </source>
</evidence>
<accession>A0A060RD64</accession>
<keyword evidence="3" id="KW-0645">Protease</keyword>
<dbReference type="GO" id="GO:0030313">
    <property type="term" value="C:cell envelope"/>
    <property type="evidence" value="ECO:0007669"/>
    <property type="project" value="UniProtKB-SubCell"/>
</dbReference>
<evidence type="ECO:0000313" key="10">
    <source>
        <dbReference type="EMBL" id="CDN31544.1"/>
    </source>
</evidence>
<dbReference type="GO" id="GO:0004222">
    <property type="term" value="F:metalloendopeptidase activity"/>
    <property type="evidence" value="ECO:0007669"/>
    <property type="project" value="TreeGrafter"/>
</dbReference>
<dbReference type="Pfam" id="PF19425">
    <property type="entry name" value="Csd3_N2"/>
    <property type="match status" value="1"/>
</dbReference>
<name>A0A060RD64_9BACT</name>
<keyword evidence="6" id="KW-0862">Zinc</keyword>
<sequence>MKKRVYLIVLAALALAIFIAGTGLIIRGCDRNSAADVALGGGVERLEKILLPENQSLLYGLPVEDFEIEEGEIERGETFSKLLNGRYGLPMGTVNRLVELAKGVFDLRDMRAGNSYTAFISYDRDSVQSISYLVYDKSNTEYLLFDCVAPSVKVIKREVRVVERAASGVINSNLYQTIFDNKLPYELANRLDNIFKYSIDFYALQKGDSFKVIYEEILSDTTVIGVGRIYGAEFSHGGKSYLAVSFEQGSEKGYWDANGVNLRKDLLKSPLSFSARISSKFGMRIHPIRRIPQKHNGVDYACPMGTPVLAVANGTVVSAGWDKGGGGNTLKVQHSQGLTSGYLHLRNFASGIKRGVRVSQGQVIGYVGSTGQSTGPHLDFRIWKSGTPVNPLSMQGAPAEPISGANKVAFNRMRDDVIKELKIDN</sequence>
<dbReference type="InterPro" id="IPR045834">
    <property type="entry name" value="Csd3_N2"/>
</dbReference>
<evidence type="ECO:0000256" key="2">
    <source>
        <dbReference type="ARBA" id="ARBA00004196"/>
    </source>
</evidence>
<keyword evidence="4" id="KW-0479">Metal-binding</keyword>
<dbReference type="CDD" id="cd12797">
    <property type="entry name" value="M23_peptidase"/>
    <property type="match status" value="1"/>
</dbReference>
<dbReference type="HOGENOM" id="CLU_026846_4_3_10"/>
<dbReference type="GO" id="GO:0046872">
    <property type="term" value="F:metal ion binding"/>
    <property type="evidence" value="ECO:0007669"/>
    <property type="project" value="UniProtKB-KW"/>
</dbReference>
<gene>
    <name evidence="10" type="ORF">BN938_1457</name>
</gene>
<evidence type="ECO:0000259" key="8">
    <source>
        <dbReference type="Pfam" id="PF01551"/>
    </source>
</evidence>
<dbReference type="Gene3D" id="2.70.70.10">
    <property type="entry name" value="Glucose Permease (Domain IIA)"/>
    <property type="match status" value="1"/>
</dbReference>
<dbReference type="EMBL" id="HG934468">
    <property type="protein sequence ID" value="CDN31544.1"/>
    <property type="molecule type" value="Genomic_DNA"/>
</dbReference>
<reference evidence="10 11" key="1">
    <citation type="journal article" date="2015" name="Genome Announc.">
        <title>Complete Genome Sequence of the Novel Leech Symbiont Mucinivorans hirudinis M3T.</title>
        <authorList>
            <person name="Nelson M.C."/>
            <person name="Bomar L."/>
            <person name="Graf J."/>
        </authorList>
    </citation>
    <scope>NUCLEOTIDE SEQUENCE [LARGE SCALE GENOMIC DNA]</scope>
    <source>
        <strain evidence="11">M3</strain>
    </source>
</reference>
<dbReference type="InterPro" id="IPR050570">
    <property type="entry name" value="Cell_wall_metabolism_enzyme"/>
</dbReference>
<comment type="subcellular location">
    <subcellularLocation>
        <location evidence="2">Cell envelope</location>
    </subcellularLocation>
</comment>
<dbReference type="AlphaFoldDB" id="A0A060RD64"/>
<evidence type="ECO:0000259" key="9">
    <source>
        <dbReference type="Pfam" id="PF19425"/>
    </source>
</evidence>
<comment type="cofactor">
    <cofactor evidence="1">
        <name>Zn(2+)</name>
        <dbReference type="ChEBI" id="CHEBI:29105"/>
    </cofactor>
</comment>
<evidence type="ECO:0000313" key="11">
    <source>
        <dbReference type="Proteomes" id="UP000027616"/>
    </source>
</evidence>
<dbReference type="InterPro" id="IPR016047">
    <property type="entry name" value="M23ase_b-sheet_dom"/>
</dbReference>
<dbReference type="eggNOG" id="COG0739">
    <property type="taxonomic scope" value="Bacteria"/>
</dbReference>
<dbReference type="PANTHER" id="PTHR21666:SF288">
    <property type="entry name" value="CELL DIVISION PROTEIN YTFB"/>
    <property type="match status" value="1"/>
</dbReference>
<dbReference type="PANTHER" id="PTHR21666">
    <property type="entry name" value="PEPTIDASE-RELATED"/>
    <property type="match status" value="1"/>
</dbReference>
<dbReference type="SUPFAM" id="SSF51261">
    <property type="entry name" value="Duplicated hybrid motif"/>
    <property type="match status" value="1"/>
</dbReference>
<evidence type="ECO:0000256" key="3">
    <source>
        <dbReference type="ARBA" id="ARBA00022670"/>
    </source>
</evidence>
<feature type="domain" description="M23ase beta-sheet core" evidence="8">
    <location>
        <begin position="294"/>
        <end position="391"/>
    </location>
</feature>
<evidence type="ECO:0000256" key="5">
    <source>
        <dbReference type="ARBA" id="ARBA00022801"/>
    </source>
</evidence>
<proteinExistence type="predicted"/>
<dbReference type="GO" id="GO:0006508">
    <property type="term" value="P:proteolysis"/>
    <property type="evidence" value="ECO:0007669"/>
    <property type="project" value="UniProtKB-KW"/>
</dbReference>
<dbReference type="STRING" id="1433126.BN938_1457"/>